<dbReference type="Proteomes" id="UP000002745">
    <property type="component" value="Plasmid pHbal01"/>
</dbReference>
<gene>
    <name evidence="4" type="ordered locus">Hbal_3213</name>
</gene>
<dbReference type="KEGG" id="hba:Hbal_3213"/>
<dbReference type="eggNOG" id="COG1208">
    <property type="taxonomic scope" value="Bacteria"/>
</dbReference>
<keyword evidence="2" id="KW-0548">Nucleotidyltransferase</keyword>
<sequence length="588" mass="66479">MQIVIPMSGFGERFRRAGYELPKPLIQVDGKSIIAHVIDMFPGDHDFIFICNKDHLQTPEYRMAETLRRYCPTGKIIPIAAHKLGPVNAVLKARDEIDVNKPTIVNYCDFTCYWEYSDFENFLKETNCDGCVPAYRGFHPHSLGSTFYAYMKHTGLWMDDIQEKQPWTDNPTDEFASSGTYYFKTGQLCLDAFDAQIAQDLNINGEFYASLAYRILKQKKLSVAIYELQHFMQWGTPADLEEYNGWSNTFRRLGMDSATRARHRGTLLVPMAGLGSRFAKEGYKQVKPLIPVSGRAMAIQATRDLPETPHTRFVLRNDIPGVEDIEHKLVTSFVGAQTTMLKEVTEGQAITCLLGMDGVDLDKPISVGACDNGMLYDANAFDALMDEGKADVIVWTVRGHFDGRMRPKQFGWVIADETGKISDVLVKEEPEDPATTPLIVGAFTFKRASDFKDCINALIARDGRVNGEFYVDSLIKDAIAKGLNCQIFEIDHYIGWGTPNDLKTFQYWQSCFHKWATHPYKLQNDRRIPTSQTQDLVTEYTSFQVLRPEGVSVANDLATQDQPNLSHLFSSVGNLFHKKQSASLKRDV</sequence>
<dbReference type="PANTHER" id="PTHR43584:SF8">
    <property type="entry name" value="N-ACETYLMURAMATE ALPHA-1-PHOSPHATE URIDYLYLTRANSFERASE"/>
    <property type="match status" value="1"/>
</dbReference>
<accession>C6XS39</accession>
<proteinExistence type="predicted"/>
<keyword evidence="5" id="KW-1185">Reference proteome</keyword>
<dbReference type="Gene3D" id="3.90.550.10">
    <property type="entry name" value="Spore Coat Polysaccharide Biosynthesis Protein SpsA, Chain A"/>
    <property type="match status" value="2"/>
</dbReference>
<reference evidence="5" key="1">
    <citation type="journal article" date="2011" name="J. Bacteriol.">
        <title>Genome sequences of eight morphologically diverse alphaproteobacteria.</title>
        <authorList>
            <consortium name="US DOE Joint Genome Institute"/>
            <person name="Brown P.J."/>
            <person name="Kysela D.T."/>
            <person name="Buechlein A."/>
            <person name="Hemmerich C."/>
            <person name="Brun Y.V."/>
        </authorList>
    </citation>
    <scope>NUCLEOTIDE SEQUENCE [LARGE SCALE GENOMIC DNA]</scope>
    <source>
        <strain evidence="5">ATCC 49814 / DSM 5838 / IFAM 1418</strain>
        <plasmid evidence="5">pHbal01</plasmid>
    </source>
</reference>
<evidence type="ECO:0000313" key="4">
    <source>
        <dbReference type="EMBL" id="ACT60880.1"/>
    </source>
</evidence>
<dbReference type="PANTHER" id="PTHR43584">
    <property type="entry name" value="NUCLEOTIDYL TRANSFERASE"/>
    <property type="match status" value="1"/>
</dbReference>
<dbReference type="AlphaFoldDB" id="C6XS39"/>
<dbReference type="InterPro" id="IPR029044">
    <property type="entry name" value="Nucleotide-diphossugar_trans"/>
</dbReference>
<dbReference type="RefSeq" id="WP_012778267.1">
    <property type="nucleotide sequence ID" value="NC_012983.1"/>
</dbReference>
<dbReference type="eggNOG" id="COG1209">
    <property type="taxonomic scope" value="Bacteria"/>
</dbReference>
<keyword evidence="1" id="KW-0808">Transferase</keyword>
<dbReference type="InterPro" id="IPR005835">
    <property type="entry name" value="NTP_transferase_dom"/>
</dbReference>
<dbReference type="InterPro" id="IPR050065">
    <property type="entry name" value="GlmU-like"/>
</dbReference>
<dbReference type="GO" id="GO:0016779">
    <property type="term" value="F:nucleotidyltransferase activity"/>
    <property type="evidence" value="ECO:0007669"/>
    <property type="project" value="UniProtKB-KW"/>
</dbReference>
<geneLocation type="plasmid" evidence="4 5">
    <name>pHbal01</name>
</geneLocation>
<evidence type="ECO:0000313" key="5">
    <source>
        <dbReference type="Proteomes" id="UP000002745"/>
    </source>
</evidence>
<dbReference type="HOGENOM" id="CLU_496752_0_0_5"/>
<evidence type="ECO:0000256" key="1">
    <source>
        <dbReference type="ARBA" id="ARBA00022679"/>
    </source>
</evidence>
<dbReference type="Pfam" id="PF00483">
    <property type="entry name" value="NTP_transferase"/>
    <property type="match status" value="1"/>
</dbReference>
<organism evidence="4 5">
    <name type="scientific">Hirschia baltica (strain ATCC 49814 / DSM 5838 / IFAM 1418)</name>
    <dbReference type="NCBI Taxonomy" id="582402"/>
    <lineage>
        <taxon>Bacteria</taxon>
        <taxon>Pseudomonadati</taxon>
        <taxon>Pseudomonadota</taxon>
        <taxon>Alphaproteobacteria</taxon>
        <taxon>Hyphomonadales</taxon>
        <taxon>Hyphomonadaceae</taxon>
        <taxon>Hirschia</taxon>
    </lineage>
</organism>
<dbReference type="SUPFAM" id="SSF53448">
    <property type="entry name" value="Nucleotide-diphospho-sugar transferases"/>
    <property type="match status" value="2"/>
</dbReference>
<feature type="domain" description="Nucleotidyl transferase" evidence="3">
    <location>
        <begin position="8"/>
        <end position="224"/>
    </location>
</feature>
<protein>
    <recommendedName>
        <fullName evidence="3">Nucleotidyl transferase domain-containing protein</fullName>
    </recommendedName>
</protein>
<evidence type="ECO:0000259" key="3">
    <source>
        <dbReference type="Pfam" id="PF00483"/>
    </source>
</evidence>
<dbReference type="EMBL" id="CP001679">
    <property type="protein sequence ID" value="ACT60880.1"/>
    <property type="molecule type" value="Genomic_DNA"/>
</dbReference>
<name>C6XS39_HIRBI</name>
<evidence type="ECO:0000256" key="2">
    <source>
        <dbReference type="ARBA" id="ARBA00022695"/>
    </source>
</evidence>
<keyword evidence="4" id="KW-0614">Plasmid</keyword>